<dbReference type="InterPro" id="IPR011009">
    <property type="entry name" value="Kinase-like_dom_sf"/>
</dbReference>
<dbReference type="InterPro" id="IPR001245">
    <property type="entry name" value="Ser-Thr/Tyr_kinase_cat_dom"/>
</dbReference>
<dbReference type="Gene3D" id="3.30.200.20">
    <property type="entry name" value="Phosphorylase Kinase, domain 1"/>
    <property type="match status" value="1"/>
</dbReference>
<accession>A0AA38S8G3</accession>
<keyword evidence="5 6" id="KW-0067">ATP-binding</keyword>
<dbReference type="PANTHER" id="PTHR27003:SF380">
    <property type="entry name" value="MITOGEN-ACTIVATED PROTEIN (MAP) KINASE KINASE KINASE STE11, CRYPTOCOCCUS-RELATED"/>
    <property type="match status" value="1"/>
</dbReference>
<keyword evidence="4" id="KW-0418">Kinase</keyword>
<keyword evidence="9" id="KW-1185">Reference proteome</keyword>
<name>A0AA38S8G3_9ASTR</name>
<dbReference type="PROSITE" id="PS00107">
    <property type="entry name" value="PROTEIN_KINASE_ATP"/>
    <property type="match status" value="1"/>
</dbReference>
<keyword evidence="1" id="KW-0723">Serine/threonine-protein kinase</keyword>
<dbReference type="GO" id="GO:0004714">
    <property type="term" value="F:transmembrane receptor protein tyrosine kinase activity"/>
    <property type="evidence" value="ECO:0007669"/>
    <property type="project" value="InterPro"/>
</dbReference>
<dbReference type="Proteomes" id="UP001172457">
    <property type="component" value="Chromosome 8"/>
</dbReference>
<dbReference type="GO" id="GO:0005524">
    <property type="term" value="F:ATP binding"/>
    <property type="evidence" value="ECO:0007669"/>
    <property type="project" value="UniProtKB-UniRule"/>
</dbReference>
<evidence type="ECO:0000256" key="1">
    <source>
        <dbReference type="ARBA" id="ARBA00022527"/>
    </source>
</evidence>
<sequence>MSSDEFQDLKVHLEDIVSATNNFDPQRLIGRGGFGSVYKGEISLPQGRTMMAFKRLETKYGQGNDEFWKEIIMLSKYRHENLVSLLCFCDEGDERILGYELASRGSLDRYLGDASLTWNQRVKIYEEWNAKVSDFGLSKFGPANQAETYLFSTVVGTPGYCDPLYWEMGFLTKESDIYSFGVVLFEVLCGRICCEYSNGQLNGILVHTWKNRYDENKLDDIVCSNLKEQIELNSLLTFSAIASRCLEKNRKERPTMMEIIEELESALELQIIPQNNKHLVELAKLAEPPLSYKSLEELMFLLYEGFCYKDTTWLSVTENGRVCEMISANKCIFEHKTRDVRTIETEDSRFGCYRWVYLDFKIKASPEFLEPNVTYSINLIYKYLHYDPYNYKREVNYRTCLPFKYKLDEAAKYSGTYISKCGVDGWHSAQLYQFTCHEKEHFTIEYSGTEHIGRLRIEGIEFRPVEYGTEEVNMLNLQDIDLEQELPTDYLDLIKLSKNTILWTTEKELYNILRQGFFIENGQKWFSIDKRMKNRLMIPAKAFLKEREWIFKDFPTSRFEVAAECKSDWDFTVECKINSQVFGISTTWSCHLIYKLPEYHPLLTNIASISVGRIHGEDRLPIYLHHPGHIPIFGTNVDEKSYLPSDICEIHRLPKLRKDGWMECMFTKSLLVYEAGNNLHLGFEFWGELNGLIVQGLELRTM</sequence>
<keyword evidence="2" id="KW-0808">Transferase</keyword>
<dbReference type="PROSITE" id="PS50011">
    <property type="entry name" value="PROTEIN_KINASE_DOM"/>
    <property type="match status" value="1"/>
</dbReference>
<dbReference type="EMBL" id="JARYMX010000008">
    <property type="protein sequence ID" value="KAJ9537534.1"/>
    <property type="molecule type" value="Genomic_DNA"/>
</dbReference>
<dbReference type="Pfam" id="PF07714">
    <property type="entry name" value="PK_Tyr_Ser-Thr"/>
    <property type="match status" value="1"/>
</dbReference>
<dbReference type="GO" id="GO:0009506">
    <property type="term" value="C:plasmodesma"/>
    <property type="evidence" value="ECO:0007669"/>
    <property type="project" value="TreeGrafter"/>
</dbReference>
<dbReference type="PANTHER" id="PTHR27003">
    <property type="entry name" value="OS07G0166700 PROTEIN"/>
    <property type="match status" value="1"/>
</dbReference>
<dbReference type="InterPro" id="IPR025886">
    <property type="entry name" value="PP2-like"/>
</dbReference>
<dbReference type="GO" id="GO:0005886">
    <property type="term" value="C:plasma membrane"/>
    <property type="evidence" value="ECO:0007669"/>
    <property type="project" value="TreeGrafter"/>
</dbReference>
<dbReference type="Gene3D" id="1.10.510.10">
    <property type="entry name" value="Transferase(Phosphotransferase) domain 1"/>
    <property type="match status" value="1"/>
</dbReference>
<dbReference type="InterPro" id="IPR000719">
    <property type="entry name" value="Prot_kinase_dom"/>
</dbReference>
<keyword evidence="3 6" id="KW-0547">Nucleotide-binding</keyword>
<dbReference type="InterPro" id="IPR045272">
    <property type="entry name" value="ANXUR1/2-like"/>
</dbReference>
<dbReference type="Pfam" id="PF14299">
    <property type="entry name" value="PP2"/>
    <property type="match status" value="1"/>
</dbReference>
<evidence type="ECO:0000313" key="9">
    <source>
        <dbReference type="Proteomes" id="UP001172457"/>
    </source>
</evidence>
<dbReference type="AlphaFoldDB" id="A0AA38S8G3"/>
<comment type="caution">
    <text evidence="8">The sequence shown here is derived from an EMBL/GenBank/DDBJ whole genome shotgun (WGS) entry which is preliminary data.</text>
</comment>
<feature type="domain" description="Protein kinase" evidence="7">
    <location>
        <begin position="23"/>
        <end position="267"/>
    </location>
</feature>
<evidence type="ECO:0000256" key="2">
    <source>
        <dbReference type="ARBA" id="ARBA00022679"/>
    </source>
</evidence>
<dbReference type="InterPro" id="IPR017441">
    <property type="entry name" value="Protein_kinase_ATP_BS"/>
</dbReference>
<protein>
    <recommendedName>
        <fullName evidence="7">Protein kinase domain-containing protein</fullName>
    </recommendedName>
</protein>
<evidence type="ECO:0000256" key="5">
    <source>
        <dbReference type="ARBA" id="ARBA00022840"/>
    </source>
</evidence>
<dbReference type="Pfam" id="PF00069">
    <property type="entry name" value="Pkinase"/>
    <property type="match status" value="1"/>
</dbReference>
<organism evidence="8 9">
    <name type="scientific">Centaurea solstitialis</name>
    <name type="common">yellow star-thistle</name>
    <dbReference type="NCBI Taxonomy" id="347529"/>
    <lineage>
        <taxon>Eukaryota</taxon>
        <taxon>Viridiplantae</taxon>
        <taxon>Streptophyta</taxon>
        <taxon>Embryophyta</taxon>
        <taxon>Tracheophyta</taxon>
        <taxon>Spermatophyta</taxon>
        <taxon>Magnoliopsida</taxon>
        <taxon>eudicotyledons</taxon>
        <taxon>Gunneridae</taxon>
        <taxon>Pentapetalae</taxon>
        <taxon>asterids</taxon>
        <taxon>campanulids</taxon>
        <taxon>Asterales</taxon>
        <taxon>Asteraceae</taxon>
        <taxon>Carduoideae</taxon>
        <taxon>Cardueae</taxon>
        <taxon>Centaureinae</taxon>
        <taxon>Centaurea</taxon>
    </lineage>
</organism>
<feature type="binding site" evidence="6">
    <location>
        <position position="54"/>
    </location>
    <ligand>
        <name>ATP</name>
        <dbReference type="ChEBI" id="CHEBI:30616"/>
    </ligand>
</feature>
<evidence type="ECO:0000259" key="7">
    <source>
        <dbReference type="PROSITE" id="PS50011"/>
    </source>
</evidence>
<proteinExistence type="predicted"/>
<dbReference type="GO" id="GO:0004674">
    <property type="term" value="F:protein serine/threonine kinase activity"/>
    <property type="evidence" value="ECO:0007669"/>
    <property type="project" value="UniProtKB-KW"/>
</dbReference>
<dbReference type="SUPFAM" id="SSF56112">
    <property type="entry name" value="Protein kinase-like (PK-like)"/>
    <property type="match status" value="1"/>
</dbReference>
<evidence type="ECO:0000256" key="3">
    <source>
        <dbReference type="ARBA" id="ARBA00022741"/>
    </source>
</evidence>
<dbReference type="FunFam" id="3.30.200.20:FF:000039">
    <property type="entry name" value="receptor-like protein kinase FERONIA"/>
    <property type="match status" value="1"/>
</dbReference>
<evidence type="ECO:0000256" key="6">
    <source>
        <dbReference type="PROSITE-ProRule" id="PRU10141"/>
    </source>
</evidence>
<gene>
    <name evidence="8" type="ORF">OSB04_030267</name>
</gene>
<evidence type="ECO:0000256" key="4">
    <source>
        <dbReference type="ARBA" id="ARBA00022777"/>
    </source>
</evidence>
<evidence type="ECO:0000313" key="8">
    <source>
        <dbReference type="EMBL" id="KAJ9537534.1"/>
    </source>
</evidence>
<reference evidence="8" key="1">
    <citation type="submission" date="2023-03" db="EMBL/GenBank/DDBJ databases">
        <title>Chromosome-scale reference genome and RAD-based genetic map of yellow starthistle (Centaurea solstitialis) reveal putative structural variation and QTLs associated with invader traits.</title>
        <authorList>
            <person name="Reatini B."/>
            <person name="Cang F.A."/>
            <person name="Jiang Q."/>
            <person name="Mckibben M.T.W."/>
            <person name="Barker M.S."/>
            <person name="Rieseberg L.H."/>
            <person name="Dlugosch K.M."/>
        </authorList>
    </citation>
    <scope>NUCLEOTIDE SEQUENCE</scope>
    <source>
        <strain evidence="8">CAN-66</strain>
        <tissue evidence="8">Leaf</tissue>
    </source>
</reference>